<keyword evidence="1" id="KW-0175">Coiled coil</keyword>
<dbReference type="AlphaFoldDB" id="U6KIE0"/>
<dbReference type="RefSeq" id="XP_013228542.1">
    <property type="nucleotide sequence ID" value="XM_013373088.1"/>
</dbReference>
<protein>
    <submittedName>
        <fullName evidence="2">Uncharacterized protein</fullName>
    </submittedName>
</protein>
<feature type="coiled-coil region" evidence="1">
    <location>
        <begin position="61"/>
        <end position="88"/>
    </location>
</feature>
<dbReference type="Proteomes" id="UP000030747">
    <property type="component" value="Unassembled WGS sequence"/>
</dbReference>
<proteinExistence type="predicted"/>
<evidence type="ECO:0000313" key="2">
    <source>
        <dbReference type="EMBL" id="CDJ37704.1"/>
    </source>
</evidence>
<dbReference type="OrthoDB" id="347659at2759"/>
<keyword evidence="3" id="KW-1185">Reference proteome</keyword>
<reference evidence="2" key="2">
    <citation type="submission" date="2013-10" db="EMBL/GenBank/DDBJ databases">
        <authorList>
            <person name="Aslett M."/>
        </authorList>
    </citation>
    <scope>NUCLEOTIDE SEQUENCE [LARGE SCALE GENOMIC DNA]</scope>
    <source>
        <strain evidence="2">Houghton</strain>
    </source>
</reference>
<dbReference type="VEuPathDB" id="ToxoDB:ETH2_1425900"/>
<dbReference type="VEuPathDB" id="ToxoDB:ETH_00026930"/>
<dbReference type="EMBL" id="HG673774">
    <property type="protein sequence ID" value="CDJ37704.1"/>
    <property type="molecule type" value="Genomic_DNA"/>
</dbReference>
<sequence length="256" mass="28549">MGSVPGAHLSSGELSSLTFVEWGRGPTAPASSERLLQQHGRKDNISPISGLLFCTTWDPRSKALISALRLLEEEARRARRALHLCENGLLQLPVYPLIGVRITNSLVIARSRRALTKQRRMACNMKQLRHNERALRFMLQQQPPLQLKGLPALQLYTQKQQIQEQGSAAACTVPMQKLLEIRSMGPRTLQRLGEDEGALLGAWGPETPPSNPSAAAALGAWLRRLGQLYEEELKIVVQKRLQQAEDEYPIYASYSP</sequence>
<evidence type="ECO:0000256" key="1">
    <source>
        <dbReference type="SAM" id="Coils"/>
    </source>
</evidence>
<name>U6KIE0_EIMTE</name>
<organism evidence="2 3">
    <name type="scientific">Eimeria tenella</name>
    <name type="common">Coccidian parasite</name>
    <dbReference type="NCBI Taxonomy" id="5802"/>
    <lineage>
        <taxon>Eukaryota</taxon>
        <taxon>Sar</taxon>
        <taxon>Alveolata</taxon>
        <taxon>Apicomplexa</taxon>
        <taxon>Conoidasida</taxon>
        <taxon>Coccidia</taxon>
        <taxon>Eucoccidiorida</taxon>
        <taxon>Eimeriorina</taxon>
        <taxon>Eimeriidae</taxon>
        <taxon>Eimeria</taxon>
    </lineage>
</organism>
<dbReference type="GeneID" id="25254482"/>
<reference evidence="2" key="1">
    <citation type="submission" date="2013-10" db="EMBL/GenBank/DDBJ databases">
        <title>Genomic analysis of the causative agents of coccidiosis in chickens.</title>
        <authorList>
            <person name="Reid A.J."/>
            <person name="Blake D."/>
            <person name="Billington K."/>
            <person name="Browne H."/>
            <person name="Dunn M."/>
            <person name="Hung S."/>
            <person name="Kawahara F."/>
            <person name="Miranda-Saavedra D."/>
            <person name="Mourier T."/>
            <person name="Nagra H."/>
            <person name="Otto T.D."/>
            <person name="Rawlings N."/>
            <person name="Sanchez A."/>
            <person name="Sanders M."/>
            <person name="Subramaniam C."/>
            <person name="Tay Y."/>
            <person name="Dear P."/>
            <person name="Doerig C."/>
            <person name="Gruber A."/>
            <person name="Parkinson J."/>
            <person name="Shirley M."/>
            <person name="Wan K.L."/>
            <person name="Berriman M."/>
            <person name="Tomley F."/>
            <person name="Pain A."/>
        </authorList>
    </citation>
    <scope>NUCLEOTIDE SEQUENCE [LARGE SCALE GENOMIC DNA]</scope>
    <source>
        <strain evidence="2">Houghton</strain>
    </source>
</reference>
<gene>
    <name evidence="2" type="ORF">ETH_00026930</name>
</gene>
<accession>U6KIE0</accession>
<dbReference type="OMA" id="KQRRMAC"/>
<evidence type="ECO:0000313" key="3">
    <source>
        <dbReference type="Proteomes" id="UP000030747"/>
    </source>
</evidence>